<evidence type="ECO:0000313" key="2">
    <source>
        <dbReference type="Proteomes" id="UP000320095"/>
    </source>
</evidence>
<comment type="caution">
    <text evidence="1">The sequence shown here is derived from an EMBL/GenBank/DDBJ whole genome shotgun (WGS) entry which is preliminary data.</text>
</comment>
<dbReference type="RefSeq" id="WP_140689107.1">
    <property type="nucleotide sequence ID" value="NZ_RCZG01000002.1"/>
</dbReference>
<dbReference type="EMBL" id="RCZG01000002">
    <property type="protein sequence ID" value="TPG35796.1"/>
    <property type="molecule type" value="Genomic_DNA"/>
</dbReference>
<gene>
    <name evidence="1" type="ORF">EAH80_06995</name>
</gene>
<evidence type="ECO:0000313" key="1">
    <source>
        <dbReference type="EMBL" id="TPG35796.1"/>
    </source>
</evidence>
<accession>A0A502EH25</accession>
<dbReference type="OrthoDB" id="4696350at2"/>
<proteinExistence type="predicted"/>
<evidence type="ECO:0008006" key="3">
    <source>
        <dbReference type="Google" id="ProtNLM"/>
    </source>
</evidence>
<dbReference type="Proteomes" id="UP000320095">
    <property type="component" value="Unassembled WGS sequence"/>
</dbReference>
<protein>
    <recommendedName>
        <fullName evidence="3">AbiEi antitoxin C-terminal domain-containing protein</fullName>
    </recommendedName>
</protein>
<keyword evidence="2" id="KW-1185">Reference proteome</keyword>
<dbReference type="AlphaFoldDB" id="A0A502EH25"/>
<reference evidence="1 2" key="1">
    <citation type="journal article" date="2019" name="Environ. Microbiol.">
        <title>Species interactions and distinct microbial communities in high Arctic permafrost affected cryosols are associated with the CH4 and CO2 gas fluxes.</title>
        <authorList>
            <person name="Altshuler I."/>
            <person name="Hamel J."/>
            <person name="Turney S."/>
            <person name="Magnuson E."/>
            <person name="Levesque R."/>
            <person name="Greer C."/>
            <person name="Whyte L.G."/>
        </authorList>
    </citation>
    <scope>NUCLEOTIDE SEQUENCE [LARGE SCALE GENOMIC DNA]</scope>
    <source>
        <strain evidence="1 2">S5.20</strain>
    </source>
</reference>
<name>A0A502EH25_9MYCO</name>
<organism evidence="1 2">
    <name type="scientific">Mycolicibacterium hodleri</name>
    <dbReference type="NCBI Taxonomy" id="49897"/>
    <lineage>
        <taxon>Bacteria</taxon>
        <taxon>Bacillati</taxon>
        <taxon>Actinomycetota</taxon>
        <taxon>Actinomycetes</taxon>
        <taxon>Mycobacteriales</taxon>
        <taxon>Mycobacteriaceae</taxon>
        <taxon>Mycolicibacterium</taxon>
    </lineage>
</organism>
<sequence length="280" mass="31443">MQRPIMGTEALAGAELTRGQLRWNYRAVHPDVYIAKNQKRTLYVNTYAAWLWTRRTGIIAGRAAAAMHGVYGMDASTPIEMIGPHIRHQRGVVMREERIGGDEVQSIGELRVTTAARTALDLGRHLPRDLAVQYLDQLARAADLTEAAVAPLIERYRGARGLPRARVALSLMDGGTRRQEETRMRLLMHDFGLPAPRTNIALTDGRDTTVIGMGWDDVKLGVSYFEPPRPGGCAAVQDLRHHELVARMGWTEMGFINSGHGRSVGYHVRNELHRRRRQNR</sequence>